<evidence type="ECO:0000259" key="1">
    <source>
        <dbReference type="Pfam" id="PF01028"/>
    </source>
</evidence>
<reference evidence="2 3" key="1">
    <citation type="submission" date="2016-07" db="EMBL/GenBank/DDBJ databases">
        <title>Draft Genome Sequence of Methylobrevis pamukkalensis PK2.</title>
        <authorList>
            <person name="Vasilenko O.V."/>
            <person name="Doronina N.V."/>
            <person name="Shmareva M.N."/>
            <person name="Tarlachkov S.V."/>
            <person name="Mustakhimov I."/>
            <person name="Trotsenko Y.A."/>
        </authorList>
    </citation>
    <scope>NUCLEOTIDE SEQUENCE [LARGE SCALE GENOMIC DNA]</scope>
    <source>
        <strain evidence="2 3">PK2</strain>
    </source>
</reference>
<dbReference type="AlphaFoldDB" id="A0A1E3GZU0"/>
<feature type="domain" description="DNA topoisomerase I catalytic core eukaryotic-type" evidence="1">
    <location>
        <begin position="2"/>
        <end position="54"/>
    </location>
</feature>
<keyword evidence="2" id="KW-0413">Isomerase</keyword>
<keyword evidence="3" id="KW-1185">Reference proteome</keyword>
<evidence type="ECO:0000313" key="3">
    <source>
        <dbReference type="Proteomes" id="UP000094622"/>
    </source>
</evidence>
<dbReference type="GO" id="GO:0003917">
    <property type="term" value="F:DNA topoisomerase type I (single strand cut, ATP-independent) activity"/>
    <property type="evidence" value="ECO:0007669"/>
    <property type="project" value="InterPro"/>
</dbReference>
<proteinExistence type="predicted"/>
<dbReference type="Proteomes" id="UP000094622">
    <property type="component" value="Unassembled WGS sequence"/>
</dbReference>
<organism evidence="2 3">
    <name type="scientific">Methylobrevis pamukkalensis</name>
    <dbReference type="NCBI Taxonomy" id="1439726"/>
    <lineage>
        <taxon>Bacteria</taxon>
        <taxon>Pseudomonadati</taxon>
        <taxon>Pseudomonadota</taxon>
        <taxon>Alphaproteobacteria</taxon>
        <taxon>Hyphomicrobiales</taxon>
        <taxon>Pleomorphomonadaceae</taxon>
        <taxon>Methylobrevis</taxon>
    </lineage>
</organism>
<dbReference type="Gene3D" id="3.90.15.10">
    <property type="entry name" value="Topoisomerase I, Chain A, domain 3"/>
    <property type="match status" value="1"/>
</dbReference>
<dbReference type="InterPro" id="IPR014711">
    <property type="entry name" value="TopoI_cat_a-hlx-sub_euk"/>
</dbReference>
<sequence>MKFSGLVAFAATLPKLRARVEADLARRGLPRERVLASIVWLLDHTPIRIGNEPTGARTLASG</sequence>
<dbReference type="EMBL" id="MCRJ01000084">
    <property type="protein sequence ID" value="ODN69564.1"/>
    <property type="molecule type" value="Genomic_DNA"/>
</dbReference>
<gene>
    <name evidence="2" type="ORF">A6302_03108</name>
</gene>
<comment type="caution">
    <text evidence="2">The sequence shown here is derived from an EMBL/GenBank/DDBJ whole genome shotgun (WGS) entry which is preliminary data.</text>
</comment>
<accession>A0A1E3GZU0</accession>
<dbReference type="GO" id="GO:0003677">
    <property type="term" value="F:DNA binding"/>
    <property type="evidence" value="ECO:0007669"/>
    <property type="project" value="InterPro"/>
</dbReference>
<dbReference type="InterPro" id="IPR011010">
    <property type="entry name" value="DNA_brk_join_enz"/>
</dbReference>
<dbReference type="Gene3D" id="1.10.132.120">
    <property type="match status" value="1"/>
</dbReference>
<dbReference type="InterPro" id="IPR013500">
    <property type="entry name" value="TopoI_cat_euk"/>
</dbReference>
<protein>
    <submittedName>
        <fullName evidence="2">Eukaryotic DNA topoisomerase I, catalytic core</fullName>
    </submittedName>
</protein>
<name>A0A1E3GZU0_9HYPH</name>
<dbReference type="RefSeq" id="WP_069307537.1">
    <property type="nucleotide sequence ID" value="NZ_MCRJ01000084.1"/>
</dbReference>
<dbReference type="GO" id="GO:0006265">
    <property type="term" value="P:DNA topological change"/>
    <property type="evidence" value="ECO:0007669"/>
    <property type="project" value="InterPro"/>
</dbReference>
<dbReference type="SUPFAM" id="SSF56349">
    <property type="entry name" value="DNA breaking-rejoining enzymes"/>
    <property type="match status" value="1"/>
</dbReference>
<evidence type="ECO:0000313" key="2">
    <source>
        <dbReference type="EMBL" id="ODN69564.1"/>
    </source>
</evidence>
<dbReference type="Pfam" id="PF01028">
    <property type="entry name" value="Topoisom_I"/>
    <property type="match status" value="1"/>
</dbReference>